<dbReference type="Proteomes" id="UP000199636">
    <property type="component" value="Unassembled WGS sequence"/>
</dbReference>
<sequence>MSEFKREARFIVIKRKHLSAESRVHDSLEQELRVWLDKHLIPTSECVVVESDWPEYETVWAMIAARVEGRPTPYQVLEQQVAALRQHKNDYMEAAEGTRRALNSELEKKGLLLSEMHEALSVADDRIEAAKSETQALREEVAALRARVVVDEDGAFEEWWEDSGFYKFRETALSAWEARARLNSKTVSEGLLRRIDLVLAAIRSHDFHGIITSTIGDNWREEVDAMRRELRELLDEGRES</sequence>
<evidence type="ECO:0000313" key="2">
    <source>
        <dbReference type="EMBL" id="SDI55167.1"/>
    </source>
</evidence>
<gene>
    <name evidence="2" type="ORF">SAMN05216272_111158</name>
</gene>
<dbReference type="OrthoDB" id="7031842at2"/>
<dbReference type="RefSeq" id="WP_139199111.1">
    <property type="nucleotide sequence ID" value="NZ_FNDS01000011.1"/>
</dbReference>
<organism evidence="2 3">
    <name type="scientific">Pseudomonas panipatensis</name>
    <dbReference type="NCBI Taxonomy" id="428992"/>
    <lineage>
        <taxon>Bacteria</taxon>
        <taxon>Pseudomonadati</taxon>
        <taxon>Pseudomonadota</taxon>
        <taxon>Gammaproteobacteria</taxon>
        <taxon>Pseudomonadales</taxon>
        <taxon>Pseudomonadaceae</taxon>
        <taxon>Pseudomonas</taxon>
    </lineage>
</organism>
<accession>A0A1G8LI95</accession>
<keyword evidence="3" id="KW-1185">Reference proteome</keyword>
<reference evidence="3" key="1">
    <citation type="submission" date="2016-10" db="EMBL/GenBank/DDBJ databases">
        <authorList>
            <person name="Varghese N."/>
            <person name="Submissions S."/>
        </authorList>
    </citation>
    <scope>NUCLEOTIDE SEQUENCE [LARGE SCALE GENOMIC DNA]</scope>
    <source>
        <strain evidence="3">CCM 7469</strain>
    </source>
</reference>
<feature type="coiled-coil region" evidence="1">
    <location>
        <begin position="74"/>
        <end position="147"/>
    </location>
</feature>
<evidence type="ECO:0000256" key="1">
    <source>
        <dbReference type="SAM" id="Coils"/>
    </source>
</evidence>
<dbReference type="AlphaFoldDB" id="A0A1G8LI95"/>
<evidence type="ECO:0000313" key="3">
    <source>
        <dbReference type="Proteomes" id="UP000199636"/>
    </source>
</evidence>
<dbReference type="EMBL" id="FNDS01000011">
    <property type="protein sequence ID" value="SDI55167.1"/>
    <property type="molecule type" value="Genomic_DNA"/>
</dbReference>
<proteinExistence type="predicted"/>
<dbReference type="STRING" id="428992.SAMN05216272_111158"/>
<protein>
    <submittedName>
        <fullName evidence="2">Uncharacterized protein</fullName>
    </submittedName>
</protein>
<keyword evidence="1" id="KW-0175">Coiled coil</keyword>
<name>A0A1G8LI95_9PSED</name>